<comment type="caution">
    <text evidence="8">The sequence shown here is derived from an EMBL/GenBank/DDBJ whole genome shotgun (WGS) entry which is preliminary data.</text>
</comment>
<feature type="signal peptide" evidence="6">
    <location>
        <begin position="1"/>
        <end position="18"/>
    </location>
</feature>
<dbReference type="InterPro" id="IPR050131">
    <property type="entry name" value="Peptidase_S8_subtilisin-like"/>
</dbReference>
<organism evidence="8 9">
    <name type="scientific">Allacma fusca</name>
    <dbReference type="NCBI Taxonomy" id="39272"/>
    <lineage>
        <taxon>Eukaryota</taxon>
        <taxon>Metazoa</taxon>
        <taxon>Ecdysozoa</taxon>
        <taxon>Arthropoda</taxon>
        <taxon>Hexapoda</taxon>
        <taxon>Collembola</taxon>
        <taxon>Symphypleona</taxon>
        <taxon>Sminthuridae</taxon>
        <taxon>Allacma</taxon>
    </lineage>
</organism>
<keyword evidence="9" id="KW-1185">Reference proteome</keyword>
<dbReference type="InterPro" id="IPR023828">
    <property type="entry name" value="Peptidase_S8_Ser-AS"/>
</dbReference>
<feature type="domain" description="Peptidase S8/S53" evidence="7">
    <location>
        <begin position="177"/>
        <end position="438"/>
    </location>
</feature>
<evidence type="ECO:0000256" key="4">
    <source>
        <dbReference type="PROSITE-ProRule" id="PRU01240"/>
    </source>
</evidence>
<evidence type="ECO:0000256" key="6">
    <source>
        <dbReference type="SAM" id="SignalP"/>
    </source>
</evidence>
<reference evidence="8" key="1">
    <citation type="submission" date="2021-06" db="EMBL/GenBank/DDBJ databases">
        <authorList>
            <person name="Hodson N. C."/>
            <person name="Mongue J. A."/>
            <person name="Jaron S. K."/>
        </authorList>
    </citation>
    <scope>NUCLEOTIDE SEQUENCE</scope>
</reference>
<gene>
    <name evidence="8" type="ORF">AFUS01_LOCUS11870</name>
</gene>
<protein>
    <recommendedName>
        <fullName evidence="7">Peptidase S8/S53 domain-containing protein</fullName>
    </recommendedName>
</protein>
<dbReference type="PROSITE" id="PS00138">
    <property type="entry name" value="SUBTILASE_SER"/>
    <property type="match status" value="1"/>
</dbReference>
<proteinExistence type="inferred from homology"/>
<dbReference type="AlphaFoldDB" id="A0A8J2JRC3"/>
<accession>A0A8J2JRC3</accession>
<keyword evidence="2 4" id="KW-0378">Hydrolase</keyword>
<feature type="compositionally biased region" description="Low complexity" evidence="5">
    <location>
        <begin position="378"/>
        <end position="393"/>
    </location>
</feature>
<feature type="active site" description="Charge relay system" evidence="4">
    <location>
        <position position="222"/>
    </location>
</feature>
<name>A0A8J2JRC3_9HEXA</name>
<dbReference type="Pfam" id="PF00082">
    <property type="entry name" value="Peptidase_S8"/>
    <property type="match status" value="1"/>
</dbReference>
<dbReference type="PANTHER" id="PTHR43806:SF67">
    <property type="entry name" value="EGF-LIKE DOMAIN-CONTAINING PROTEIN"/>
    <property type="match status" value="1"/>
</dbReference>
<evidence type="ECO:0000313" key="8">
    <source>
        <dbReference type="EMBL" id="CAG7722751.1"/>
    </source>
</evidence>
<dbReference type="GO" id="GO:0006508">
    <property type="term" value="P:proteolysis"/>
    <property type="evidence" value="ECO:0007669"/>
    <property type="project" value="UniProtKB-KW"/>
</dbReference>
<evidence type="ECO:0000256" key="5">
    <source>
        <dbReference type="SAM" id="MobiDB-lite"/>
    </source>
</evidence>
<evidence type="ECO:0000259" key="7">
    <source>
        <dbReference type="Pfam" id="PF00082"/>
    </source>
</evidence>
<feature type="active site" description="Charge relay system" evidence="4">
    <location>
        <position position="396"/>
    </location>
</feature>
<keyword evidence="3 4" id="KW-0720">Serine protease</keyword>
<evidence type="ECO:0000313" key="9">
    <source>
        <dbReference type="Proteomes" id="UP000708208"/>
    </source>
</evidence>
<sequence>MKLFTTVIVVALAYSSLAAPALDSSLVKTLQTQKTVDVLISFKNANVRNVRTAAKVQAQSLGGSRAAVTQSMYNALKAHADSTQRSTLDLIRQHQSSTIKVFPFWITNQIGIKRMDNNLLTQLMTLEDISEIREAEVGGLIEPVSSEELPQDYVNAGEQWGIVNIDAISVWEEGAKGENITVGSLDTGVMATHVALRDAYRNDHGWYDPAEGDLTPTDFNSHGTHTIGTMIGRANGIGVAPLAKFISCKGMNRQGSGSIIDYVACGQFFVCPHLSTGPQDDPRCDLSPVAVGNSWGKIGNFGFFDDVIDTWIDAGIAPVFAAGNEGLACSSLRSPGNAPKSITIGATTSSDQITSFSSPGPNPDGLIKPTVSAPGEGTISASTSSDTAYSSKSGTSMATPHVVGLIALLHSKRPNLTVAEVEKLLTLGAQPTVPLNRQCGGVPDSGYPNNHVGYGRISARASVDAINKL</sequence>
<dbReference type="GO" id="GO:0004252">
    <property type="term" value="F:serine-type endopeptidase activity"/>
    <property type="evidence" value="ECO:0007669"/>
    <property type="project" value="UniProtKB-UniRule"/>
</dbReference>
<evidence type="ECO:0000256" key="3">
    <source>
        <dbReference type="ARBA" id="ARBA00022825"/>
    </source>
</evidence>
<dbReference type="Proteomes" id="UP000708208">
    <property type="component" value="Unassembled WGS sequence"/>
</dbReference>
<keyword evidence="1 4" id="KW-0645">Protease</keyword>
<keyword evidence="6" id="KW-0732">Signal</keyword>
<dbReference type="PROSITE" id="PS51892">
    <property type="entry name" value="SUBTILASE"/>
    <property type="match status" value="1"/>
</dbReference>
<feature type="region of interest" description="Disordered" evidence="5">
    <location>
        <begin position="374"/>
        <end position="393"/>
    </location>
</feature>
<dbReference type="EMBL" id="CAJVCH010092263">
    <property type="protein sequence ID" value="CAG7722751.1"/>
    <property type="molecule type" value="Genomic_DNA"/>
</dbReference>
<dbReference type="PANTHER" id="PTHR43806">
    <property type="entry name" value="PEPTIDASE S8"/>
    <property type="match status" value="1"/>
</dbReference>
<feature type="chain" id="PRO_5035228704" description="Peptidase S8/S53 domain-containing protein" evidence="6">
    <location>
        <begin position="19"/>
        <end position="469"/>
    </location>
</feature>
<feature type="active site" description="Charge relay system" evidence="4">
    <location>
        <position position="186"/>
    </location>
</feature>
<comment type="similarity">
    <text evidence="4">Belongs to the peptidase S8 family.</text>
</comment>
<dbReference type="InterPro" id="IPR000209">
    <property type="entry name" value="Peptidase_S8/S53_dom"/>
</dbReference>
<evidence type="ECO:0000256" key="2">
    <source>
        <dbReference type="ARBA" id="ARBA00022801"/>
    </source>
</evidence>
<dbReference type="OrthoDB" id="10256524at2759"/>
<evidence type="ECO:0000256" key="1">
    <source>
        <dbReference type="ARBA" id="ARBA00022670"/>
    </source>
</evidence>